<reference evidence="2" key="1">
    <citation type="submission" date="2019-04" db="EMBL/GenBank/DDBJ databases">
        <authorList>
            <person name="Alioto T."/>
            <person name="Alioto T."/>
        </authorList>
    </citation>
    <scope>NUCLEOTIDE SEQUENCE [LARGE SCALE GENOMIC DNA]</scope>
</reference>
<dbReference type="Proteomes" id="UP000335636">
    <property type="component" value="Unassembled WGS sequence"/>
</dbReference>
<organism evidence="2 3">
    <name type="scientific">Marmota monax</name>
    <name type="common">Woodchuck</name>
    <dbReference type="NCBI Taxonomy" id="9995"/>
    <lineage>
        <taxon>Eukaryota</taxon>
        <taxon>Metazoa</taxon>
        <taxon>Chordata</taxon>
        <taxon>Craniata</taxon>
        <taxon>Vertebrata</taxon>
        <taxon>Euteleostomi</taxon>
        <taxon>Mammalia</taxon>
        <taxon>Eutheria</taxon>
        <taxon>Euarchontoglires</taxon>
        <taxon>Glires</taxon>
        <taxon>Rodentia</taxon>
        <taxon>Sciuromorpha</taxon>
        <taxon>Sciuridae</taxon>
        <taxon>Xerinae</taxon>
        <taxon>Marmotini</taxon>
        <taxon>Marmota</taxon>
    </lineage>
</organism>
<evidence type="ECO:0000256" key="1">
    <source>
        <dbReference type="SAM" id="MobiDB-lite"/>
    </source>
</evidence>
<protein>
    <submittedName>
        <fullName evidence="2">Uncharacterized protein</fullName>
    </submittedName>
</protein>
<feature type="compositionally biased region" description="Gly residues" evidence="1">
    <location>
        <begin position="63"/>
        <end position="72"/>
    </location>
</feature>
<accession>A0A5E4A5Z9</accession>
<comment type="caution">
    <text evidence="2">The sequence shown here is derived from an EMBL/GenBank/DDBJ whole genome shotgun (WGS) entry which is preliminary data.</text>
</comment>
<gene>
    <name evidence="2" type="ORF">MONAX_5E034018</name>
</gene>
<dbReference type="AlphaFoldDB" id="A0A5E4A5Z9"/>
<sequence length="242" mass="26038">MQKKRKCPCRAVAPSASIRQRLLSRGDGPRRPASHSGFHFSNSALQLWTPGNPATCIRAGMGRVQGLGGHGKSSGSRGKHWKGEARRGPPQAHQPQGHRPQGEAPPPRRTARGAASPLSARAFAVVTATGSFLRLVAHRTPWAGLPRRLRCGGAGRGCRSMGGRLGSPVQMASQSMKAAAQRGGPSGGRRPLVLPHKAQWGHEVALWADPWHCDWRALLAPAHRKLLARRLRSPHLLPPTGW</sequence>
<name>A0A5E4A5Z9_MARMO</name>
<keyword evidence="3" id="KW-1185">Reference proteome</keyword>
<feature type="region of interest" description="Disordered" evidence="1">
    <location>
        <begin position="18"/>
        <end position="38"/>
    </location>
</feature>
<proteinExistence type="predicted"/>
<evidence type="ECO:0000313" key="3">
    <source>
        <dbReference type="Proteomes" id="UP000335636"/>
    </source>
</evidence>
<feature type="region of interest" description="Disordered" evidence="1">
    <location>
        <begin position="63"/>
        <end position="116"/>
    </location>
</feature>
<dbReference type="EMBL" id="CABDUW010000014">
    <property type="protein sequence ID" value="VTJ52132.1"/>
    <property type="molecule type" value="Genomic_DNA"/>
</dbReference>
<evidence type="ECO:0000313" key="2">
    <source>
        <dbReference type="EMBL" id="VTJ52132.1"/>
    </source>
</evidence>